<evidence type="ECO:0000256" key="5">
    <source>
        <dbReference type="ARBA" id="ARBA00022729"/>
    </source>
</evidence>
<comment type="similarity">
    <text evidence="2">Belongs to the bacterial solute-binding protein 8 family.</text>
</comment>
<dbReference type="InterPro" id="IPR051313">
    <property type="entry name" value="Bact_iron-sidero_bind"/>
</dbReference>
<dbReference type="GO" id="GO:0030288">
    <property type="term" value="C:outer membrane-bounded periplasmic space"/>
    <property type="evidence" value="ECO:0007669"/>
    <property type="project" value="TreeGrafter"/>
</dbReference>
<feature type="domain" description="Fe/B12 periplasmic-binding" evidence="7">
    <location>
        <begin position="40"/>
        <end position="297"/>
    </location>
</feature>
<keyword evidence="9" id="KW-1185">Reference proteome</keyword>
<dbReference type="PANTHER" id="PTHR30532">
    <property type="entry name" value="IRON III DICITRATE-BINDING PERIPLASMIC PROTEIN"/>
    <property type="match status" value="1"/>
</dbReference>
<dbReference type="PROSITE" id="PS50983">
    <property type="entry name" value="FE_B12_PBP"/>
    <property type="match status" value="1"/>
</dbReference>
<evidence type="ECO:0000259" key="7">
    <source>
        <dbReference type="PROSITE" id="PS50983"/>
    </source>
</evidence>
<reference evidence="8 9" key="1">
    <citation type="submission" date="2014-01" db="EMBL/GenBank/DDBJ databases">
        <title>Full genme sequencing of cellulolytic bacterium Gynuella sunshinyii YC6258T gen. nov., sp. nov.</title>
        <authorList>
            <person name="Khan H."/>
            <person name="Chung E.J."/>
            <person name="Chung Y.R."/>
        </authorList>
    </citation>
    <scope>NUCLEOTIDE SEQUENCE [LARGE SCALE GENOMIC DNA]</scope>
    <source>
        <strain evidence="8 9">YC6258</strain>
    </source>
</reference>
<dbReference type="Gene3D" id="3.40.50.1980">
    <property type="entry name" value="Nitrogenase molybdenum iron protein domain"/>
    <property type="match status" value="2"/>
</dbReference>
<proteinExistence type="inferred from homology"/>
<accession>A0A0C5VE07</accession>
<dbReference type="EMBL" id="CP007142">
    <property type="protein sequence ID" value="AJQ97550.1"/>
    <property type="molecule type" value="Genomic_DNA"/>
</dbReference>
<organism evidence="8 9">
    <name type="scientific">Gynuella sunshinyii YC6258</name>
    <dbReference type="NCBI Taxonomy" id="1445510"/>
    <lineage>
        <taxon>Bacteria</taxon>
        <taxon>Pseudomonadati</taxon>
        <taxon>Pseudomonadota</taxon>
        <taxon>Gammaproteobacteria</taxon>
        <taxon>Oceanospirillales</taxon>
        <taxon>Saccharospirillaceae</taxon>
        <taxon>Gynuella</taxon>
    </lineage>
</organism>
<dbReference type="Pfam" id="PF01497">
    <property type="entry name" value="Peripla_BP_2"/>
    <property type="match status" value="1"/>
</dbReference>
<dbReference type="RefSeq" id="WP_044619266.1">
    <property type="nucleotide sequence ID" value="NZ_CP007142.1"/>
</dbReference>
<keyword evidence="4" id="KW-0406">Ion transport</keyword>
<evidence type="ECO:0000256" key="4">
    <source>
        <dbReference type="ARBA" id="ARBA00022496"/>
    </source>
</evidence>
<keyword evidence="5 6" id="KW-0732">Signal</keyword>
<feature type="chain" id="PRO_5002183635" evidence="6">
    <location>
        <begin position="23"/>
        <end position="297"/>
    </location>
</feature>
<gene>
    <name evidence="8" type="ORF">YC6258_05522</name>
</gene>
<dbReference type="NCBIfam" id="NF008501">
    <property type="entry name" value="PRK11411.1"/>
    <property type="match status" value="1"/>
</dbReference>
<dbReference type="SUPFAM" id="SSF53807">
    <property type="entry name" value="Helical backbone' metal receptor"/>
    <property type="match status" value="1"/>
</dbReference>
<dbReference type="PATRIC" id="fig|1445510.3.peg.5488"/>
<dbReference type="GO" id="GO:1901678">
    <property type="term" value="P:iron coordination entity transport"/>
    <property type="evidence" value="ECO:0007669"/>
    <property type="project" value="UniProtKB-ARBA"/>
</dbReference>
<keyword evidence="4" id="KW-0408">Iron</keyword>
<protein>
    <submittedName>
        <fullName evidence="8">ABC-type Fe3+-citrate transport system, periplasmic component</fullName>
    </submittedName>
</protein>
<keyword evidence="4" id="KW-0410">Iron transport</keyword>
<dbReference type="PANTHER" id="PTHR30532:SF29">
    <property type="entry name" value="FE(3+) DICITRATE-BINDING PERIPLASMIC PROTEIN"/>
    <property type="match status" value="1"/>
</dbReference>
<dbReference type="OrthoDB" id="9793175at2"/>
<dbReference type="CDD" id="cd01146">
    <property type="entry name" value="FhuD"/>
    <property type="match status" value="1"/>
</dbReference>
<name>A0A0C5VE07_9GAMM</name>
<evidence type="ECO:0000313" key="8">
    <source>
        <dbReference type="EMBL" id="AJQ97550.1"/>
    </source>
</evidence>
<sequence>MLKHLFSLLAVSLLFSAVMASAVTVQDQKGTFTLDQPPERIVVLEFSFADALAVLGLRPIGIADDKNRDRLLPAVSDVVGDYTSVGTRAQPSLEMIAALKPDLIIADIERHEGIYDELNKIAPTLILTSRSETYEQSLQSAVIIAKVVGKEPEMQARLQQHRQTMQDYARQLPAGAQVQFGVAREDALFLHTSYSYAGGVIQALGMTTPDPGLNDHSAYRQVSLEQLVALNPEYLMIGPYATNSLDVQWHSEPLWQLLTAVQQHHVYHVNGNTWSRCRGILAAEAIARDMVAIMSTR</sequence>
<evidence type="ECO:0000256" key="3">
    <source>
        <dbReference type="ARBA" id="ARBA00022448"/>
    </source>
</evidence>
<comment type="subcellular location">
    <subcellularLocation>
        <location evidence="1">Cell envelope</location>
    </subcellularLocation>
</comment>
<evidence type="ECO:0000313" key="9">
    <source>
        <dbReference type="Proteomes" id="UP000032266"/>
    </source>
</evidence>
<dbReference type="HOGENOM" id="CLU_038034_0_0_6"/>
<dbReference type="KEGG" id="gsn:YC6258_05522"/>
<dbReference type="Proteomes" id="UP000032266">
    <property type="component" value="Chromosome"/>
</dbReference>
<feature type="signal peptide" evidence="6">
    <location>
        <begin position="1"/>
        <end position="22"/>
    </location>
</feature>
<evidence type="ECO:0000256" key="2">
    <source>
        <dbReference type="ARBA" id="ARBA00008814"/>
    </source>
</evidence>
<dbReference type="STRING" id="1445510.YC6258_05522"/>
<evidence type="ECO:0000256" key="1">
    <source>
        <dbReference type="ARBA" id="ARBA00004196"/>
    </source>
</evidence>
<dbReference type="InterPro" id="IPR002491">
    <property type="entry name" value="ABC_transptr_periplasmic_BD"/>
</dbReference>
<keyword evidence="3" id="KW-0813">Transport</keyword>
<evidence type="ECO:0000256" key="6">
    <source>
        <dbReference type="SAM" id="SignalP"/>
    </source>
</evidence>
<dbReference type="AlphaFoldDB" id="A0A0C5VE07"/>